<dbReference type="EMBL" id="JAGIOL010000001">
    <property type="protein sequence ID" value="MBP2436910.1"/>
    <property type="molecule type" value="Genomic_DNA"/>
</dbReference>
<evidence type="ECO:0000313" key="7">
    <source>
        <dbReference type="Proteomes" id="UP001519362"/>
    </source>
</evidence>
<evidence type="ECO:0000259" key="5">
    <source>
        <dbReference type="PROSITE" id="PS50893"/>
    </source>
</evidence>
<keyword evidence="7" id="KW-1185">Reference proteome</keyword>
<dbReference type="InterPro" id="IPR003439">
    <property type="entry name" value="ABC_transporter-like_ATP-bd"/>
</dbReference>
<evidence type="ECO:0000256" key="4">
    <source>
        <dbReference type="ARBA" id="ARBA00022840"/>
    </source>
</evidence>
<keyword evidence="2" id="KW-0813">Transport</keyword>
<evidence type="ECO:0000256" key="3">
    <source>
        <dbReference type="ARBA" id="ARBA00022741"/>
    </source>
</evidence>
<keyword evidence="4" id="KW-0067">ATP-binding</keyword>
<dbReference type="CDD" id="cd03230">
    <property type="entry name" value="ABC_DR_subfamily_A"/>
    <property type="match status" value="1"/>
</dbReference>
<dbReference type="Gene3D" id="3.40.50.300">
    <property type="entry name" value="P-loop containing nucleotide triphosphate hydrolases"/>
    <property type="match status" value="1"/>
</dbReference>
<evidence type="ECO:0000313" key="6">
    <source>
        <dbReference type="EMBL" id="MBP2436910.1"/>
    </source>
</evidence>
<accession>A0ABS4ZI05</accession>
<dbReference type="SMART" id="SM00382">
    <property type="entry name" value="AAA"/>
    <property type="match status" value="1"/>
</dbReference>
<feature type="domain" description="ABC transporter" evidence="5">
    <location>
        <begin position="11"/>
        <end position="241"/>
    </location>
</feature>
<organism evidence="6 7">
    <name type="scientific">Microbacterium amylolyticum</name>
    <dbReference type="NCBI Taxonomy" id="936337"/>
    <lineage>
        <taxon>Bacteria</taxon>
        <taxon>Bacillati</taxon>
        <taxon>Actinomycetota</taxon>
        <taxon>Actinomycetes</taxon>
        <taxon>Micrococcales</taxon>
        <taxon>Microbacteriaceae</taxon>
        <taxon>Microbacterium</taxon>
    </lineage>
</organism>
<protein>
    <submittedName>
        <fullName evidence="6">ABC-type multidrug transport system ATPase subunit</fullName>
    </submittedName>
</protein>
<evidence type="ECO:0000256" key="1">
    <source>
        <dbReference type="ARBA" id="ARBA00005417"/>
    </source>
</evidence>
<dbReference type="Pfam" id="PF00005">
    <property type="entry name" value="ABC_tran"/>
    <property type="match status" value="1"/>
</dbReference>
<comment type="caution">
    <text evidence="6">The sequence shown here is derived from an EMBL/GenBank/DDBJ whole genome shotgun (WGS) entry which is preliminary data.</text>
</comment>
<dbReference type="PROSITE" id="PS50893">
    <property type="entry name" value="ABC_TRANSPORTER_2"/>
    <property type="match status" value="1"/>
</dbReference>
<dbReference type="PANTHER" id="PTHR43335">
    <property type="entry name" value="ABC TRANSPORTER, ATP-BINDING PROTEIN"/>
    <property type="match status" value="1"/>
</dbReference>
<proteinExistence type="inferred from homology"/>
<evidence type="ECO:0000256" key="2">
    <source>
        <dbReference type="ARBA" id="ARBA00022448"/>
    </source>
</evidence>
<dbReference type="PANTHER" id="PTHR43335:SF3">
    <property type="entry name" value="ABC TRANSPORTER"/>
    <property type="match status" value="1"/>
</dbReference>
<gene>
    <name evidence="6" type="ORF">JOF34_001496</name>
</gene>
<dbReference type="InterPro" id="IPR027417">
    <property type="entry name" value="P-loop_NTPase"/>
</dbReference>
<keyword evidence="3" id="KW-0547">Nucleotide-binding</keyword>
<dbReference type="InterPro" id="IPR003593">
    <property type="entry name" value="AAA+_ATPase"/>
</dbReference>
<dbReference type="Proteomes" id="UP001519362">
    <property type="component" value="Unassembled WGS sequence"/>
</dbReference>
<reference evidence="6 7" key="1">
    <citation type="submission" date="2021-03" db="EMBL/GenBank/DDBJ databases">
        <title>Sequencing the genomes of 1000 actinobacteria strains.</title>
        <authorList>
            <person name="Klenk H.-P."/>
        </authorList>
    </citation>
    <scope>NUCLEOTIDE SEQUENCE [LARGE SCALE GENOMIC DNA]</scope>
    <source>
        <strain evidence="6 7">DSM 24221</strain>
    </source>
</reference>
<sequence>MNASDVEHDGIAVRSVARSFGPVEAVRDMTFDAHPGKITGLIGPNGSGKTTLFLMLASLLAPDSGTIRVTGIDPIADPAAARARLGWMPDALGAWDSLTVVETLVVAGRLYGRDRADARTRADELINEVGLDAVATSPARVLSRGQKQLLGLARALVHEPRALLLDEPASGLDPLARLRLRALLRRRADDGVAILVSSHVLSELEEMVDDSVFVSGGRTVTAPESVREWRIRVSGTPETGAHVWQDVVTAALPGVPVRVDRRDLFASFHDDAAASTALRALIAADVPVFEFAPAQGNLERAFLAMGEQS</sequence>
<name>A0ABS4ZI05_9MICO</name>
<comment type="similarity">
    <text evidence="1">Belongs to the ABC transporter superfamily.</text>
</comment>
<dbReference type="RefSeq" id="WP_165135225.1">
    <property type="nucleotide sequence ID" value="NZ_CP049253.1"/>
</dbReference>
<dbReference type="SUPFAM" id="SSF52540">
    <property type="entry name" value="P-loop containing nucleoside triphosphate hydrolases"/>
    <property type="match status" value="1"/>
</dbReference>